<organism evidence="1 2">
    <name type="scientific">Chitinophaga barathri</name>
    <dbReference type="NCBI Taxonomy" id="1647451"/>
    <lineage>
        <taxon>Bacteria</taxon>
        <taxon>Pseudomonadati</taxon>
        <taxon>Bacteroidota</taxon>
        <taxon>Chitinophagia</taxon>
        <taxon>Chitinophagales</taxon>
        <taxon>Chitinophagaceae</taxon>
        <taxon>Chitinophaga</taxon>
    </lineage>
</organism>
<dbReference type="Gene3D" id="1.25.40.390">
    <property type="match status" value="1"/>
</dbReference>
<evidence type="ECO:0000313" key="2">
    <source>
        <dbReference type="Proteomes" id="UP000279089"/>
    </source>
</evidence>
<proteinExistence type="predicted"/>
<name>A0A3N4M8N8_9BACT</name>
<keyword evidence="1" id="KW-0449">Lipoprotein</keyword>
<dbReference type="PROSITE" id="PS51257">
    <property type="entry name" value="PROKAR_LIPOPROTEIN"/>
    <property type="match status" value="1"/>
</dbReference>
<protein>
    <submittedName>
        <fullName evidence="1">SusD/RagB family nutrient-binding outer membrane lipoprotein</fullName>
    </submittedName>
</protein>
<dbReference type="OrthoDB" id="9766256at2"/>
<comment type="caution">
    <text evidence="1">The sequence shown here is derived from an EMBL/GenBank/DDBJ whole genome shotgun (WGS) entry which is preliminary data.</text>
</comment>
<dbReference type="AlphaFoldDB" id="A0A3N4M8N8"/>
<gene>
    <name evidence="1" type="ORF">EG028_17775</name>
</gene>
<dbReference type="Pfam" id="PF12771">
    <property type="entry name" value="SusD-like_2"/>
    <property type="match status" value="1"/>
</dbReference>
<accession>A0A3N4M8N8</accession>
<dbReference type="RefSeq" id="WP_120517740.1">
    <property type="nucleotide sequence ID" value="NZ_QXZY01000010.1"/>
</dbReference>
<reference evidence="2" key="1">
    <citation type="submission" date="2018-11" db="EMBL/GenBank/DDBJ databases">
        <title>Chitinophaga lutea sp.nov., isolate from arsenic contaminated soil.</title>
        <authorList>
            <person name="Zong Y."/>
        </authorList>
    </citation>
    <scope>NUCLEOTIDE SEQUENCE [LARGE SCALE GENOMIC DNA]</scope>
    <source>
        <strain evidence="2">YLT18</strain>
    </source>
</reference>
<sequence>MRKILLQAGALAILATSCSREKYAELNTDPDVLTNIQVDPKNLFPTAAIAIHGNDFEAYYDIHRNIQYWIGAWVPLGGNGAVITRFKTPISASGNPYCFENLYSRETMGAGGAMKELRNIISKMPADKQGEYAHMGAISHIPMVLAAFQISDITGSIAYSEAFQARYTSPPMLTPKYDPQEQLFAALDAELKAAVAELKKPIAGEAKRLGGSDLWFHGVGDEPTNWIKAANSLRMRIAMRQLKRKPNEAKAIILDVLADNVGPIDSRAANWVFKGGIGVANGGNYGLAAGLSGQKASIDFMYKTTDPRIRNLYRKVALTQADFNTYKANGTIAAGEVYQEYRGRYTSPEAVGEADKRFYFNYIFGSTAYVSYIQDQLFNSAVSSGRVNYPVITYADVCFMRAELAARGVTTEDAKLWYERGIEASLADYDQWGKDANVTGYTALEPAEVTAYKNQADIVYNPAKGIEQICIQQYFQLYRNPMECWAHIKRTGYPSQTGVVFQAEKIRSGGTEAIMPRRWSIFVPPITDFNYENRKQSVLDMQKDPEFGDLTDITGRVWWDKK</sequence>
<dbReference type="EMBL" id="RMBX01000009">
    <property type="protein sequence ID" value="RPD39972.1"/>
    <property type="molecule type" value="Genomic_DNA"/>
</dbReference>
<keyword evidence="2" id="KW-1185">Reference proteome</keyword>
<dbReference type="SUPFAM" id="SSF48452">
    <property type="entry name" value="TPR-like"/>
    <property type="match status" value="1"/>
</dbReference>
<dbReference type="InterPro" id="IPR041662">
    <property type="entry name" value="SusD-like_2"/>
</dbReference>
<evidence type="ECO:0000313" key="1">
    <source>
        <dbReference type="EMBL" id="RPD39972.1"/>
    </source>
</evidence>
<dbReference type="Proteomes" id="UP000279089">
    <property type="component" value="Unassembled WGS sequence"/>
</dbReference>
<dbReference type="InterPro" id="IPR011990">
    <property type="entry name" value="TPR-like_helical_dom_sf"/>
</dbReference>